<feature type="transmembrane region" description="Helical" evidence="1">
    <location>
        <begin position="170"/>
        <end position="191"/>
    </location>
</feature>
<dbReference type="OrthoDB" id="5050664at2"/>
<sequence>MSDLTTDVTADLKGRVTELRSRKRLDAVVDASRAALLVAVPRLRGEHDNVVRRSGAGPVRPSRPTWGVRDTVTVIALLLGLLAAGLVLPSPRNGRPALGVDTAALWVGLCAVAAFAIFVALERGRRDTLLLGAHTRGAWRLYIVLAVVWAAVFVYMSLNWDDVDRFEPQAPIAGLVLLGLSVVGLAGLAVVARRRDRTALLDPAVAAKDEWGVSVGDGDPVDEWWASLPTKLAPAERSAGDRSYGTTIDVLEREGIIRPGDARRLRRKNPSVVWRGDAG</sequence>
<dbReference type="Proteomes" id="UP000321034">
    <property type="component" value="Unassembled WGS sequence"/>
</dbReference>
<feature type="transmembrane region" description="Helical" evidence="1">
    <location>
        <begin position="141"/>
        <end position="158"/>
    </location>
</feature>
<feature type="transmembrane region" description="Helical" evidence="1">
    <location>
        <begin position="103"/>
        <end position="121"/>
    </location>
</feature>
<gene>
    <name evidence="2" type="ORF">FVP77_15165</name>
</gene>
<proteinExistence type="predicted"/>
<organism evidence="2 3">
    <name type="scientific">Microbacterium hatanonis</name>
    <dbReference type="NCBI Taxonomy" id="404366"/>
    <lineage>
        <taxon>Bacteria</taxon>
        <taxon>Bacillati</taxon>
        <taxon>Actinomycetota</taxon>
        <taxon>Actinomycetes</taxon>
        <taxon>Micrococcales</taxon>
        <taxon>Microbacteriaceae</taxon>
        <taxon>Microbacterium</taxon>
    </lineage>
</organism>
<dbReference type="EMBL" id="VRSV01000002">
    <property type="protein sequence ID" value="TXK10190.1"/>
    <property type="molecule type" value="Genomic_DNA"/>
</dbReference>
<keyword evidence="1" id="KW-0472">Membrane</keyword>
<keyword evidence="1" id="KW-1133">Transmembrane helix</keyword>
<feature type="transmembrane region" description="Helical" evidence="1">
    <location>
        <begin position="72"/>
        <end position="91"/>
    </location>
</feature>
<evidence type="ECO:0000313" key="3">
    <source>
        <dbReference type="Proteomes" id="UP000321034"/>
    </source>
</evidence>
<dbReference type="AlphaFoldDB" id="A0A5C8HXX5"/>
<evidence type="ECO:0000256" key="1">
    <source>
        <dbReference type="SAM" id="Phobius"/>
    </source>
</evidence>
<name>A0A5C8HXX5_9MICO</name>
<keyword evidence="3" id="KW-1185">Reference proteome</keyword>
<evidence type="ECO:0000313" key="2">
    <source>
        <dbReference type="EMBL" id="TXK10190.1"/>
    </source>
</evidence>
<accession>A0A5C8HXX5</accession>
<dbReference type="RefSeq" id="WP_147895386.1">
    <property type="nucleotide sequence ID" value="NZ_BAAANR010000001.1"/>
</dbReference>
<keyword evidence="1" id="KW-0812">Transmembrane</keyword>
<protein>
    <submittedName>
        <fullName evidence="2">Uncharacterized protein</fullName>
    </submittedName>
</protein>
<comment type="caution">
    <text evidence="2">The sequence shown here is derived from an EMBL/GenBank/DDBJ whole genome shotgun (WGS) entry which is preliminary data.</text>
</comment>
<reference evidence="2 3" key="1">
    <citation type="submission" date="2019-08" db="EMBL/GenBank/DDBJ databases">
        <authorList>
            <person name="Dong K."/>
        </authorList>
    </citation>
    <scope>NUCLEOTIDE SEQUENCE [LARGE SCALE GENOMIC DNA]</scope>
    <source>
        <strain evidence="2 3">JCM14558</strain>
    </source>
</reference>